<dbReference type="EMBL" id="CP132302">
    <property type="protein sequence ID" value="WLR96055.1"/>
    <property type="molecule type" value="Genomic_DNA"/>
</dbReference>
<sequence length="43" mass="4580">MFIVLPALALLISGMFVVTMVAALSAGRDDAAAIRAPAKRRFF</sequence>
<dbReference type="AlphaFoldDB" id="A0AA50DA50"/>
<organism evidence="1 2">
    <name type="scientific">Shinella sumterensis</name>
    <dbReference type="NCBI Taxonomy" id="1967501"/>
    <lineage>
        <taxon>Bacteria</taxon>
        <taxon>Pseudomonadati</taxon>
        <taxon>Pseudomonadota</taxon>
        <taxon>Alphaproteobacteria</taxon>
        <taxon>Hyphomicrobiales</taxon>
        <taxon>Rhizobiaceae</taxon>
        <taxon>Shinella</taxon>
    </lineage>
</organism>
<accession>A0AA50DA50</accession>
<dbReference type="RefSeq" id="WP_256365807.1">
    <property type="nucleotide sequence ID" value="NZ_CP132302.1"/>
</dbReference>
<keyword evidence="2" id="KW-1185">Reference proteome</keyword>
<evidence type="ECO:0000313" key="1">
    <source>
        <dbReference type="EMBL" id="WLR96055.1"/>
    </source>
</evidence>
<name>A0AA50DA50_9HYPH</name>
<gene>
    <name evidence="1" type="ORF">Q9313_09885</name>
</gene>
<reference evidence="1 2" key="1">
    <citation type="submission" date="2023-08" db="EMBL/GenBank/DDBJ databases">
        <title>Pathogen: clinical or host-associated sample.</title>
        <authorList>
            <person name="Hergert J."/>
            <person name="Casey R."/>
            <person name="Wagner J."/>
            <person name="Young E.L."/>
            <person name="Oakeson K.F."/>
        </authorList>
    </citation>
    <scope>NUCLEOTIDE SEQUENCE [LARGE SCALE GENOMIC DNA]</scope>
    <source>
        <strain evidence="1 2">1760953</strain>
    </source>
</reference>
<protein>
    <submittedName>
        <fullName evidence="1">Uncharacterized protein</fullName>
    </submittedName>
</protein>
<dbReference type="Proteomes" id="UP001234585">
    <property type="component" value="Chromosome"/>
</dbReference>
<evidence type="ECO:0000313" key="2">
    <source>
        <dbReference type="Proteomes" id="UP001234585"/>
    </source>
</evidence>
<proteinExistence type="predicted"/>